<dbReference type="GO" id="GO:0048471">
    <property type="term" value="C:perinuclear region of cytoplasm"/>
    <property type="evidence" value="ECO:0007669"/>
    <property type="project" value="UniProtKB-SubCell"/>
</dbReference>
<evidence type="ECO:0000313" key="12">
    <source>
        <dbReference type="EMBL" id="KAL3862295.1"/>
    </source>
</evidence>
<dbReference type="Proteomes" id="UP001634394">
    <property type="component" value="Unassembled WGS sequence"/>
</dbReference>
<evidence type="ECO:0000256" key="10">
    <source>
        <dbReference type="SAM" id="MobiDB-lite"/>
    </source>
</evidence>
<feature type="domain" description="PCNA-associated factor histone-like" evidence="11">
    <location>
        <begin position="1"/>
        <end position="93"/>
    </location>
</feature>
<keyword evidence="5" id="KW-0227">DNA damage</keyword>
<dbReference type="AlphaFoldDB" id="A0ABD3VL28"/>
<dbReference type="Pfam" id="PF15715">
    <property type="entry name" value="PAF"/>
    <property type="match status" value="1"/>
</dbReference>
<evidence type="ECO:0000256" key="2">
    <source>
        <dbReference type="ARBA" id="ARBA00004556"/>
    </source>
</evidence>
<dbReference type="GO" id="GO:0005634">
    <property type="term" value="C:nucleus"/>
    <property type="evidence" value="ECO:0007669"/>
    <property type="project" value="UniProtKB-SubCell"/>
</dbReference>
<feature type="compositionally biased region" description="Basic and acidic residues" evidence="10">
    <location>
        <begin position="73"/>
        <end position="87"/>
    </location>
</feature>
<keyword evidence="13" id="KW-1185">Reference proteome</keyword>
<evidence type="ECO:0000259" key="11">
    <source>
        <dbReference type="Pfam" id="PF15715"/>
    </source>
</evidence>
<evidence type="ECO:0000256" key="4">
    <source>
        <dbReference type="ARBA" id="ARBA00022490"/>
    </source>
</evidence>
<evidence type="ECO:0000256" key="7">
    <source>
        <dbReference type="ARBA" id="ARBA00023242"/>
    </source>
</evidence>
<dbReference type="PANTHER" id="PTHR15679">
    <property type="entry name" value="PCNA-ASSOCIATED FACTOR"/>
    <property type="match status" value="1"/>
</dbReference>
<evidence type="ECO:0000256" key="9">
    <source>
        <dbReference type="ARBA" id="ARBA00031186"/>
    </source>
</evidence>
<dbReference type="PANTHER" id="PTHR15679:SF8">
    <property type="entry name" value="PCNA-ASSOCIATED FACTOR"/>
    <property type="match status" value="1"/>
</dbReference>
<keyword evidence="6" id="KW-0234">DNA repair</keyword>
<keyword evidence="7" id="KW-0539">Nucleus</keyword>
<evidence type="ECO:0000256" key="1">
    <source>
        <dbReference type="ARBA" id="ARBA00004123"/>
    </source>
</evidence>
<dbReference type="InterPro" id="IPR040444">
    <property type="entry name" value="PCNA-AF"/>
</dbReference>
<feature type="region of interest" description="Disordered" evidence="10">
    <location>
        <begin position="1"/>
        <end position="106"/>
    </location>
</feature>
<gene>
    <name evidence="12" type="ORF">ACJMK2_008274</name>
</gene>
<reference evidence="12 13" key="1">
    <citation type="submission" date="2024-11" db="EMBL/GenBank/DDBJ databases">
        <title>Chromosome-level genome assembly of the freshwater bivalve Anodonta woodiana.</title>
        <authorList>
            <person name="Chen X."/>
        </authorList>
    </citation>
    <scope>NUCLEOTIDE SEQUENCE [LARGE SCALE GENOMIC DNA]</scope>
    <source>
        <strain evidence="12">MN2024</strain>
        <tissue evidence="12">Gills</tissue>
    </source>
</reference>
<comment type="subcellular location">
    <subcellularLocation>
        <location evidence="2">Cytoplasm</location>
        <location evidence="2">Perinuclear region</location>
    </subcellularLocation>
    <subcellularLocation>
        <location evidence="1">Nucleus</location>
    </subcellularLocation>
</comment>
<sequence>MVRTRADGCAASRKVVAASAPRKSLGGGGSGASSSSSSGATPSGKNKYAGCNPVCMRPTPEWQKGIGGFLAKSRAEGKENSQPDAREGTSGSTNMIDEAGPSSSSS</sequence>
<feature type="compositionally biased region" description="Polar residues" evidence="10">
    <location>
        <begin position="89"/>
        <end position="106"/>
    </location>
</feature>
<dbReference type="InterPro" id="IPR031444">
    <property type="entry name" value="PCNA-AF_dom"/>
</dbReference>
<evidence type="ECO:0000256" key="8">
    <source>
        <dbReference type="ARBA" id="ARBA00030014"/>
    </source>
</evidence>
<accession>A0ABD3VL28</accession>
<feature type="compositionally biased region" description="Low complexity" evidence="10">
    <location>
        <begin position="32"/>
        <end position="44"/>
    </location>
</feature>
<evidence type="ECO:0000256" key="3">
    <source>
        <dbReference type="ARBA" id="ARBA00013777"/>
    </source>
</evidence>
<protein>
    <recommendedName>
        <fullName evidence="3">PCNA-associated factor</fullName>
    </recommendedName>
    <alternativeName>
        <fullName evidence="8">PCNA-associated factor of 15 kDa</fullName>
    </alternativeName>
    <alternativeName>
        <fullName evidence="9">PCNA-clamp-associated factor</fullName>
    </alternativeName>
</protein>
<evidence type="ECO:0000313" key="13">
    <source>
        <dbReference type="Proteomes" id="UP001634394"/>
    </source>
</evidence>
<dbReference type="EMBL" id="JBJQND010000011">
    <property type="protein sequence ID" value="KAL3862295.1"/>
    <property type="molecule type" value="Genomic_DNA"/>
</dbReference>
<comment type="caution">
    <text evidence="12">The sequence shown here is derived from an EMBL/GenBank/DDBJ whole genome shotgun (WGS) entry which is preliminary data.</text>
</comment>
<evidence type="ECO:0000256" key="6">
    <source>
        <dbReference type="ARBA" id="ARBA00023204"/>
    </source>
</evidence>
<evidence type="ECO:0000256" key="5">
    <source>
        <dbReference type="ARBA" id="ARBA00022763"/>
    </source>
</evidence>
<dbReference type="GO" id="GO:0006281">
    <property type="term" value="P:DNA repair"/>
    <property type="evidence" value="ECO:0007669"/>
    <property type="project" value="UniProtKB-KW"/>
</dbReference>
<name>A0ABD3VL28_SINWO</name>
<keyword evidence="4" id="KW-0963">Cytoplasm</keyword>
<proteinExistence type="predicted"/>
<organism evidence="12 13">
    <name type="scientific">Sinanodonta woodiana</name>
    <name type="common">Chinese pond mussel</name>
    <name type="synonym">Anodonta woodiana</name>
    <dbReference type="NCBI Taxonomy" id="1069815"/>
    <lineage>
        <taxon>Eukaryota</taxon>
        <taxon>Metazoa</taxon>
        <taxon>Spiralia</taxon>
        <taxon>Lophotrochozoa</taxon>
        <taxon>Mollusca</taxon>
        <taxon>Bivalvia</taxon>
        <taxon>Autobranchia</taxon>
        <taxon>Heteroconchia</taxon>
        <taxon>Palaeoheterodonta</taxon>
        <taxon>Unionida</taxon>
        <taxon>Unionoidea</taxon>
        <taxon>Unionidae</taxon>
        <taxon>Unioninae</taxon>
        <taxon>Sinanodonta</taxon>
    </lineage>
</organism>